<protein>
    <submittedName>
        <fullName evidence="2">Cupin-like domain-containing protein</fullName>
    </submittedName>
</protein>
<sequence length="377" mass="43721">MPQDWQIWLEQNLQRGCSEEQLMAVLKQHGLAPSQVFEPGDIDIDQSLREFVLERSLAGDGGAEIIADGMAKGWPAAQIEETYLDLTVDPVFRKLLQTQQKLNKCSWMMRTQDRLRQLQPNYAAQIERKSVPGFSEFVQQHYSLQVPVILLHGIEHWPARHQWSPEYFAAHFPEQMIEVQMHRQSDPNFERNSPQLKRLTLMRDFISKLMAVQYSNDMYLTANNAAQNKLLMQALQKDIADFGTGYCDLTQSERQFLWMGPAGTFTPLHYDLTNNMLVQLYGRKKVTLIPALQMPDMYNHCWVFSELNCLDNADLKQYPQLQHVTPLECVLEPGEALFIPIGWWHSVESLDVSISLSFTNFNQMNQFYNEYPSDLIK</sequence>
<dbReference type="PROSITE" id="PS51184">
    <property type="entry name" value="JMJC"/>
    <property type="match status" value="1"/>
</dbReference>
<dbReference type="PANTHER" id="PTHR12461:SF105">
    <property type="entry name" value="HYPOXIA-INDUCIBLE FACTOR 1-ALPHA INHIBITOR"/>
    <property type="match status" value="1"/>
</dbReference>
<comment type="caution">
    <text evidence="2">The sequence shown here is derived from an EMBL/GenBank/DDBJ whole genome shotgun (WGS) entry which is preliminary data.</text>
</comment>
<feature type="domain" description="JmjC" evidence="1">
    <location>
        <begin position="213"/>
        <end position="375"/>
    </location>
</feature>
<gene>
    <name evidence="2" type="ORF">D7V32_04800</name>
</gene>
<dbReference type="Gene3D" id="2.60.120.650">
    <property type="entry name" value="Cupin"/>
    <property type="match status" value="1"/>
</dbReference>
<name>A0A3A8EFB4_9GAMM</name>
<proteinExistence type="predicted"/>
<accession>A0A3A8EFB4</accession>
<organism evidence="2 3">
    <name type="scientific">Acinetobacter tianfuensis</name>
    <dbReference type="NCBI Taxonomy" id="2419603"/>
    <lineage>
        <taxon>Bacteria</taxon>
        <taxon>Pseudomonadati</taxon>
        <taxon>Pseudomonadota</taxon>
        <taxon>Gammaproteobacteria</taxon>
        <taxon>Moraxellales</taxon>
        <taxon>Moraxellaceae</taxon>
        <taxon>Acinetobacter</taxon>
    </lineage>
</organism>
<dbReference type="Pfam" id="PF13621">
    <property type="entry name" value="Cupin_8"/>
    <property type="match status" value="1"/>
</dbReference>
<evidence type="ECO:0000259" key="1">
    <source>
        <dbReference type="PROSITE" id="PS51184"/>
    </source>
</evidence>
<dbReference type="OrthoDB" id="479699at2"/>
<evidence type="ECO:0000313" key="3">
    <source>
        <dbReference type="Proteomes" id="UP000282388"/>
    </source>
</evidence>
<dbReference type="EMBL" id="RAXV01000007">
    <property type="protein sequence ID" value="RKG32849.1"/>
    <property type="molecule type" value="Genomic_DNA"/>
</dbReference>
<dbReference type="InterPro" id="IPR003347">
    <property type="entry name" value="JmjC_dom"/>
</dbReference>
<dbReference type="Proteomes" id="UP000282388">
    <property type="component" value="Unassembled WGS sequence"/>
</dbReference>
<evidence type="ECO:0000313" key="2">
    <source>
        <dbReference type="EMBL" id="RKG32849.1"/>
    </source>
</evidence>
<dbReference type="SUPFAM" id="SSF51197">
    <property type="entry name" value="Clavaminate synthase-like"/>
    <property type="match status" value="1"/>
</dbReference>
<dbReference type="InterPro" id="IPR041667">
    <property type="entry name" value="Cupin_8"/>
</dbReference>
<dbReference type="SMART" id="SM00558">
    <property type="entry name" value="JmjC"/>
    <property type="match status" value="1"/>
</dbReference>
<dbReference type="PANTHER" id="PTHR12461">
    <property type="entry name" value="HYPOXIA-INDUCIBLE FACTOR 1 ALPHA INHIBITOR-RELATED"/>
    <property type="match status" value="1"/>
</dbReference>
<reference evidence="2 3" key="1">
    <citation type="submission" date="2018-09" db="EMBL/GenBank/DDBJ databases">
        <title>The draft genome of Acinetobacter spp. strains.</title>
        <authorList>
            <person name="Qin J."/>
            <person name="Feng Y."/>
            <person name="Zong Z."/>
        </authorList>
    </citation>
    <scope>NUCLEOTIDE SEQUENCE [LARGE SCALE GENOMIC DNA]</scope>
    <source>
        <strain evidence="2 3">WCHAc060012</strain>
    </source>
</reference>
<keyword evidence="3" id="KW-1185">Reference proteome</keyword>
<dbReference type="AlphaFoldDB" id="A0A3A8EFB4"/>